<feature type="compositionally biased region" description="Basic and acidic residues" evidence="1">
    <location>
        <begin position="19"/>
        <end position="28"/>
    </location>
</feature>
<feature type="region of interest" description="Disordered" evidence="1">
    <location>
        <begin position="19"/>
        <end position="98"/>
    </location>
</feature>
<reference evidence="3" key="1">
    <citation type="submission" date="2013-09" db="EMBL/GenBank/DDBJ databases">
        <title>Corchorus olitorius genome sequencing.</title>
        <authorList>
            <person name="Alam M."/>
            <person name="Haque M.S."/>
            <person name="Islam M.S."/>
            <person name="Emdad E.M."/>
            <person name="Islam M.M."/>
            <person name="Ahmed B."/>
            <person name="Halim A."/>
            <person name="Hossen Q.M.M."/>
            <person name="Hossain M.Z."/>
            <person name="Ahmed R."/>
            <person name="Khan M.M."/>
            <person name="Islam R."/>
            <person name="Rashid M.M."/>
            <person name="Khan S.A."/>
            <person name="Rahman M.S."/>
            <person name="Alam M."/>
            <person name="Yahiya A.S."/>
            <person name="Khan M.S."/>
            <person name="Azam M.S."/>
            <person name="Haque T."/>
            <person name="Lashkar M.Z.H."/>
            <person name="Akhand A.I."/>
            <person name="Morshed G."/>
            <person name="Roy S."/>
            <person name="Uddin K.S."/>
            <person name="Rabeya T."/>
            <person name="Hossain A.S."/>
            <person name="Chowdhury A."/>
            <person name="Snigdha A.R."/>
            <person name="Mortoza M.S."/>
            <person name="Matin S.A."/>
            <person name="Hoque S.M.E."/>
            <person name="Islam M.K."/>
            <person name="Roy D.K."/>
            <person name="Haider R."/>
            <person name="Moosa M.M."/>
            <person name="Elias S.M."/>
            <person name="Hasan A.M."/>
            <person name="Jahan S."/>
            <person name="Shafiuddin M."/>
            <person name="Mahmood N."/>
            <person name="Shommy N.S."/>
        </authorList>
    </citation>
    <scope>NUCLEOTIDE SEQUENCE [LARGE SCALE GENOMIC DNA]</scope>
    <source>
        <strain evidence="3">cv. O-4</strain>
    </source>
</reference>
<dbReference type="Proteomes" id="UP000187203">
    <property type="component" value="Unassembled WGS sequence"/>
</dbReference>
<organism evidence="2 3">
    <name type="scientific">Corchorus olitorius</name>
    <dbReference type="NCBI Taxonomy" id="93759"/>
    <lineage>
        <taxon>Eukaryota</taxon>
        <taxon>Viridiplantae</taxon>
        <taxon>Streptophyta</taxon>
        <taxon>Embryophyta</taxon>
        <taxon>Tracheophyta</taxon>
        <taxon>Spermatophyta</taxon>
        <taxon>Magnoliopsida</taxon>
        <taxon>eudicotyledons</taxon>
        <taxon>Gunneridae</taxon>
        <taxon>Pentapetalae</taxon>
        <taxon>rosids</taxon>
        <taxon>malvids</taxon>
        <taxon>Malvales</taxon>
        <taxon>Malvaceae</taxon>
        <taxon>Grewioideae</taxon>
        <taxon>Apeibeae</taxon>
        <taxon>Corchorus</taxon>
    </lineage>
</organism>
<evidence type="ECO:0000313" key="3">
    <source>
        <dbReference type="Proteomes" id="UP000187203"/>
    </source>
</evidence>
<proteinExistence type="predicted"/>
<dbReference type="EMBL" id="AWUE01013197">
    <property type="protein sequence ID" value="OMP07505.1"/>
    <property type="molecule type" value="Genomic_DNA"/>
</dbReference>
<keyword evidence="3" id="KW-1185">Reference proteome</keyword>
<name>A0A1R3KK94_9ROSI</name>
<feature type="compositionally biased region" description="Polar residues" evidence="1">
    <location>
        <begin position="86"/>
        <end position="98"/>
    </location>
</feature>
<comment type="caution">
    <text evidence="2">The sequence shown here is derived from an EMBL/GenBank/DDBJ whole genome shotgun (WGS) entry which is preliminary data.</text>
</comment>
<gene>
    <name evidence="2" type="ORF">COLO4_07278</name>
</gene>
<protein>
    <submittedName>
        <fullName evidence="2">Protein AidB-like protein</fullName>
    </submittedName>
</protein>
<accession>A0A1R3KK94</accession>
<sequence>MEGRRRGWAKVFSEFRNLGESRMDRDRNPPTVEDEDADAERVEEVVGQPVPSSFEHLDPAYSEDSSWYDAAPATPITKGRDGRFVSTGSSSDMLDSHF</sequence>
<dbReference type="AlphaFoldDB" id="A0A1R3KK94"/>
<evidence type="ECO:0000256" key="1">
    <source>
        <dbReference type="SAM" id="MobiDB-lite"/>
    </source>
</evidence>
<evidence type="ECO:0000313" key="2">
    <source>
        <dbReference type="EMBL" id="OMP07505.1"/>
    </source>
</evidence>